<keyword evidence="2" id="KW-1185">Reference proteome</keyword>
<dbReference type="OrthoDB" id="5786920at2"/>
<dbReference type="EMBL" id="QJJS01000026">
    <property type="protein sequence ID" value="PXW92291.1"/>
    <property type="molecule type" value="Genomic_DNA"/>
</dbReference>
<evidence type="ECO:0008006" key="3">
    <source>
        <dbReference type="Google" id="ProtNLM"/>
    </source>
</evidence>
<dbReference type="Proteomes" id="UP000247811">
    <property type="component" value="Unassembled WGS sequence"/>
</dbReference>
<dbReference type="RefSeq" id="WP_110402402.1">
    <property type="nucleotide sequence ID" value="NZ_QJJS01000026.1"/>
</dbReference>
<dbReference type="AlphaFoldDB" id="A0A318GUC9"/>
<protein>
    <recommendedName>
        <fullName evidence="3">FAD/FMN-containing dehydrogenase</fullName>
    </recommendedName>
</protein>
<evidence type="ECO:0000313" key="1">
    <source>
        <dbReference type="EMBL" id="PXW92291.1"/>
    </source>
</evidence>
<proteinExistence type="predicted"/>
<sequence length="176" mass="18889">MSTSRPSAPSPRKDRWPRPVRLGALSLLLAWPLLGSAGPLAVGDALAPLSLSDQHDRAVQVDDRTRLVVFSAEKQVSEMVSRVLSAAPPDTLDRLGAVYVSDISGMPAIITQVFALPRWRQLPFSTALARDEAVTADLPRQPGCATVLTLRNGEVASIQYVMDAAQLQRAMGVPVP</sequence>
<gene>
    <name evidence="1" type="ORF">C7444_12611</name>
</gene>
<accession>A0A318GUC9</accession>
<name>A0A318GUC9_9BURK</name>
<comment type="caution">
    <text evidence="1">The sequence shown here is derived from an EMBL/GenBank/DDBJ whole genome shotgun (WGS) entry which is preliminary data.</text>
</comment>
<organism evidence="1 2">
    <name type="scientific">Sphaerotilus hippei</name>
    <dbReference type="NCBI Taxonomy" id="744406"/>
    <lineage>
        <taxon>Bacteria</taxon>
        <taxon>Pseudomonadati</taxon>
        <taxon>Pseudomonadota</taxon>
        <taxon>Betaproteobacteria</taxon>
        <taxon>Burkholderiales</taxon>
        <taxon>Sphaerotilaceae</taxon>
        <taxon>Sphaerotilus</taxon>
    </lineage>
</organism>
<evidence type="ECO:0000313" key="2">
    <source>
        <dbReference type="Proteomes" id="UP000247811"/>
    </source>
</evidence>
<reference evidence="1 2" key="1">
    <citation type="submission" date="2018-05" db="EMBL/GenBank/DDBJ databases">
        <title>Genomic Encyclopedia of Type Strains, Phase IV (KMG-IV): sequencing the most valuable type-strain genomes for metagenomic binning, comparative biology and taxonomic classification.</title>
        <authorList>
            <person name="Goeker M."/>
        </authorList>
    </citation>
    <scope>NUCLEOTIDE SEQUENCE [LARGE SCALE GENOMIC DNA]</scope>
    <source>
        <strain evidence="1 2">DSM 566</strain>
    </source>
</reference>